<evidence type="ECO:0000256" key="4">
    <source>
        <dbReference type="ARBA" id="ARBA00022803"/>
    </source>
</evidence>
<keyword evidence="2" id="KW-0963">Cytoplasm</keyword>
<dbReference type="SUPFAM" id="SSF48452">
    <property type="entry name" value="TPR-like"/>
    <property type="match status" value="1"/>
</dbReference>
<dbReference type="EMBL" id="SDOX01000187">
    <property type="protein sequence ID" value="TFJ79909.1"/>
    <property type="molecule type" value="Genomic_DNA"/>
</dbReference>
<accession>A0A4D9CT36</accession>
<dbReference type="FunFam" id="1.25.40.10:FF:000020">
    <property type="entry name" value="Stress-induced phosphoprotein 1"/>
    <property type="match status" value="1"/>
</dbReference>
<feature type="region of interest" description="Disordered" evidence="10">
    <location>
        <begin position="346"/>
        <end position="368"/>
    </location>
</feature>
<comment type="caution">
    <text evidence="11">The sequence shown here is derived from an EMBL/GenBank/DDBJ whole genome shotgun (WGS) entry which is preliminary data.</text>
</comment>
<evidence type="ECO:0000256" key="6">
    <source>
        <dbReference type="ARBA" id="ARBA00066016"/>
    </source>
</evidence>
<feature type="compositionally biased region" description="Basic and acidic residues" evidence="10">
    <location>
        <begin position="347"/>
        <end position="368"/>
    </location>
</feature>
<evidence type="ECO:0000256" key="10">
    <source>
        <dbReference type="SAM" id="MobiDB-lite"/>
    </source>
</evidence>
<dbReference type="Pfam" id="PF13414">
    <property type="entry name" value="TPR_11"/>
    <property type="match status" value="1"/>
</dbReference>
<dbReference type="Gene3D" id="1.25.40.10">
    <property type="entry name" value="Tetratricopeptide repeat domain"/>
    <property type="match status" value="1"/>
</dbReference>
<dbReference type="GO" id="GO:0051879">
    <property type="term" value="F:Hsp90 protein binding"/>
    <property type="evidence" value="ECO:0007669"/>
    <property type="project" value="TreeGrafter"/>
</dbReference>
<evidence type="ECO:0000256" key="2">
    <source>
        <dbReference type="ARBA" id="ARBA00022490"/>
    </source>
</evidence>
<dbReference type="AlphaFoldDB" id="A0A4D9CT36"/>
<evidence type="ECO:0000256" key="8">
    <source>
        <dbReference type="ARBA" id="ARBA00076447"/>
    </source>
</evidence>
<evidence type="ECO:0000256" key="9">
    <source>
        <dbReference type="PROSITE-ProRule" id="PRU00339"/>
    </source>
</evidence>
<protein>
    <recommendedName>
        <fullName evidence="7">Hsp70-Hsp90 organising protein</fullName>
    </recommendedName>
    <alternativeName>
        <fullName evidence="8">Stress-inducible protein 1</fullName>
    </alternativeName>
</protein>
<reference evidence="11 12" key="1">
    <citation type="submission" date="2019-01" db="EMBL/GenBank/DDBJ databases">
        <title>Nuclear Genome Assembly of the Microalgal Biofuel strain Nannochloropsis salina CCMP1776.</title>
        <authorList>
            <person name="Hovde B."/>
        </authorList>
    </citation>
    <scope>NUCLEOTIDE SEQUENCE [LARGE SCALE GENOMIC DNA]</scope>
    <source>
        <strain evidence="11 12">CCMP1776</strain>
    </source>
</reference>
<dbReference type="OrthoDB" id="2423701at2759"/>
<proteinExistence type="predicted"/>
<feature type="compositionally biased region" description="Basic and acidic residues" evidence="10">
    <location>
        <begin position="176"/>
        <end position="198"/>
    </location>
</feature>
<dbReference type="PANTHER" id="PTHR22904:SF523">
    <property type="entry name" value="STRESS-INDUCED-PHOSPHOPROTEIN 1"/>
    <property type="match status" value="1"/>
</dbReference>
<evidence type="ECO:0000256" key="1">
    <source>
        <dbReference type="ARBA" id="ARBA00004496"/>
    </source>
</evidence>
<evidence type="ECO:0000256" key="3">
    <source>
        <dbReference type="ARBA" id="ARBA00022737"/>
    </source>
</evidence>
<dbReference type="Proteomes" id="UP000355283">
    <property type="component" value="Unassembled WGS sequence"/>
</dbReference>
<feature type="region of interest" description="Disordered" evidence="10">
    <location>
        <begin position="1"/>
        <end position="40"/>
    </location>
</feature>
<dbReference type="InterPro" id="IPR011990">
    <property type="entry name" value="TPR-like_helical_dom_sf"/>
</dbReference>
<evidence type="ECO:0000313" key="11">
    <source>
        <dbReference type="EMBL" id="TFJ79909.1"/>
    </source>
</evidence>
<comment type="subunit">
    <text evidence="6">Monomer. Homodimer. Forms a complex composed of HOP and chaperones HSP70 and HSP90; the interaction is stronger in the absence of ATP. Interacts (via TPR 1, 2, 3, 7, 8 and 9 repeats) with HSP70 (via C-terminus); the interaction is direct and is stronger in the absence of ATP. Interacts (via TPR 4, 5 and 6 repeats) with HSP90 (via C-terminus); the interaction is direct.</text>
</comment>
<feature type="compositionally biased region" description="Basic and acidic residues" evidence="10">
    <location>
        <begin position="18"/>
        <end position="31"/>
    </location>
</feature>
<organism evidence="11 12">
    <name type="scientific">Nannochloropsis salina CCMP1776</name>
    <dbReference type="NCBI Taxonomy" id="1027361"/>
    <lineage>
        <taxon>Eukaryota</taxon>
        <taxon>Sar</taxon>
        <taxon>Stramenopiles</taxon>
        <taxon>Ochrophyta</taxon>
        <taxon>Eustigmatophyceae</taxon>
        <taxon>Eustigmatales</taxon>
        <taxon>Monodopsidaceae</taxon>
        <taxon>Microchloropsis</taxon>
        <taxon>Microchloropsis salina</taxon>
    </lineage>
</organism>
<comment type="subcellular location">
    <subcellularLocation>
        <location evidence="1">Cytoplasm</location>
    </subcellularLocation>
</comment>
<sequence>MSAPICTGEMPSASSHQGGEKEEKADKEKTTEGSNEEDEEYRVLAERYKDEGNAAFKEGRYKEALALYTQGVAIDPDNHVLYSNRSAAFLKESERGKALKDAERLMEIKPDWPKSYSRKGAAQHALTRYALAIDTYTEGLRLFPDDKALLDGLKAAQEAYNIDKKARFEQAQKLREAKEVETKRQEEAARAAALKKEEEEAEAPPSDDLASFFSQVGATGGAGNKTLSGANVQRDVKKELKEDYAKADLGEPSSFPPSLPPSLLPSFPPSFLSDCLPSSSRFVPAFLGPQYEQQMEDEERLKQQREMDFDAKWTEEDRREGRVGNWREFQKGPGAKRARVQAWSVEENVKEKPKYGQSSKEEWKKSWK</sequence>
<feature type="region of interest" description="Disordered" evidence="10">
    <location>
        <begin position="176"/>
        <end position="215"/>
    </location>
</feature>
<evidence type="ECO:0000313" key="12">
    <source>
        <dbReference type="Proteomes" id="UP000355283"/>
    </source>
</evidence>
<evidence type="ECO:0000256" key="5">
    <source>
        <dbReference type="ARBA" id="ARBA00056105"/>
    </source>
</evidence>
<feature type="repeat" description="TPR" evidence="9">
    <location>
        <begin position="45"/>
        <end position="78"/>
    </location>
</feature>
<dbReference type="PANTHER" id="PTHR22904">
    <property type="entry name" value="TPR REPEAT CONTAINING PROTEIN"/>
    <property type="match status" value="1"/>
</dbReference>
<gene>
    <name evidence="11" type="ORF">NSK_008750</name>
</gene>
<evidence type="ECO:0000256" key="7">
    <source>
        <dbReference type="ARBA" id="ARBA00074766"/>
    </source>
</evidence>
<dbReference type="PROSITE" id="PS50005">
    <property type="entry name" value="TPR"/>
    <property type="match status" value="2"/>
</dbReference>
<keyword evidence="3" id="KW-0677">Repeat</keyword>
<name>A0A4D9CT36_9STRA</name>
<dbReference type="InterPro" id="IPR019734">
    <property type="entry name" value="TPR_rpt"/>
</dbReference>
<dbReference type="SMART" id="SM00028">
    <property type="entry name" value="TPR"/>
    <property type="match status" value="3"/>
</dbReference>
<dbReference type="GO" id="GO:0005737">
    <property type="term" value="C:cytoplasm"/>
    <property type="evidence" value="ECO:0007669"/>
    <property type="project" value="UniProtKB-SubCell"/>
</dbReference>
<comment type="function">
    <text evidence="5">Acts as a co-chaperone and mediates the association of the chaperones HSP70 and HSP90 probably facilitating substrate transfer from HSP70 to HSP90. Stimulates HSP70 ATPase activity and, in contrast, inhibits HSP90 ATPase activity.</text>
</comment>
<feature type="repeat" description="TPR" evidence="9">
    <location>
        <begin position="113"/>
        <end position="146"/>
    </location>
</feature>
<keyword evidence="4 9" id="KW-0802">TPR repeat</keyword>
<keyword evidence="12" id="KW-1185">Reference proteome</keyword>